<proteinExistence type="predicted"/>
<keyword evidence="2" id="KW-1185">Reference proteome</keyword>
<sequence>MKPSTIVNTITSSNIKPIFNVKDVNESCNNLLVKSKSFLSKHRLGNPGKETVYFIRDSRGNYSLLKSSR</sequence>
<reference evidence="1 2" key="1">
    <citation type="submission" date="2018-10" db="EMBL/GenBank/DDBJ databases">
        <title>Genomic Encyclopedia of Archaeal and Bacterial Type Strains, Phase II (KMG-II): from individual species to whole genera.</title>
        <authorList>
            <person name="Goeker M."/>
        </authorList>
    </citation>
    <scope>NUCLEOTIDE SEQUENCE [LARGE SCALE GENOMIC DNA]</scope>
    <source>
        <strain evidence="1 2">DSM 15094</strain>
    </source>
</reference>
<comment type="caution">
    <text evidence="1">The sequence shown here is derived from an EMBL/GenBank/DDBJ whole genome shotgun (WGS) entry which is preliminary data.</text>
</comment>
<accession>A0A495S030</accession>
<dbReference type="EMBL" id="RBXA01000003">
    <property type="protein sequence ID" value="RKS92676.1"/>
    <property type="molecule type" value="Genomic_DNA"/>
</dbReference>
<dbReference type="Proteomes" id="UP000280091">
    <property type="component" value="Unassembled WGS sequence"/>
</dbReference>
<evidence type="ECO:0000313" key="1">
    <source>
        <dbReference type="EMBL" id="RKS92676.1"/>
    </source>
</evidence>
<name>A0A495S030_9FLAO</name>
<gene>
    <name evidence="1" type="ORF">BC952_2590</name>
</gene>
<protein>
    <submittedName>
        <fullName evidence="1">Uncharacterized protein</fullName>
    </submittedName>
</protein>
<dbReference type="AlphaFoldDB" id="A0A495S030"/>
<evidence type="ECO:0000313" key="2">
    <source>
        <dbReference type="Proteomes" id="UP000280091"/>
    </source>
</evidence>
<organism evidence="1 2">
    <name type="scientific">Flavobacterium limicola</name>
    <dbReference type="NCBI Taxonomy" id="180441"/>
    <lineage>
        <taxon>Bacteria</taxon>
        <taxon>Pseudomonadati</taxon>
        <taxon>Bacteroidota</taxon>
        <taxon>Flavobacteriia</taxon>
        <taxon>Flavobacteriales</taxon>
        <taxon>Flavobacteriaceae</taxon>
        <taxon>Flavobacterium</taxon>
    </lineage>
</organism>